<comment type="caution">
    <text evidence="6">The sequence shown here is derived from an EMBL/GenBank/DDBJ whole genome shotgun (WGS) entry which is preliminary data.</text>
</comment>
<dbReference type="InterPro" id="IPR039420">
    <property type="entry name" value="WalR-like"/>
</dbReference>
<evidence type="ECO:0000256" key="1">
    <source>
        <dbReference type="ARBA" id="ARBA00023125"/>
    </source>
</evidence>
<dbReference type="Proteomes" id="UP000615755">
    <property type="component" value="Unassembled WGS sequence"/>
</dbReference>
<evidence type="ECO:0000313" key="6">
    <source>
        <dbReference type="EMBL" id="MBE0370143.1"/>
    </source>
</evidence>
<protein>
    <submittedName>
        <fullName evidence="6">Two-component system, OmpR family, response regulator RstA</fullName>
    </submittedName>
</protein>
<evidence type="ECO:0000256" key="3">
    <source>
        <dbReference type="PROSITE-ProRule" id="PRU01091"/>
    </source>
</evidence>
<dbReference type="EMBL" id="AQGV01000015">
    <property type="protein sequence ID" value="MBE0370143.1"/>
    <property type="molecule type" value="Genomic_DNA"/>
</dbReference>
<dbReference type="SMART" id="SM00862">
    <property type="entry name" value="Trans_reg_C"/>
    <property type="match status" value="1"/>
</dbReference>
<dbReference type="InterPro" id="IPR016032">
    <property type="entry name" value="Sig_transdc_resp-reg_C-effctor"/>
</dbReference>
<dbReference type="PROSITE" id="PS50110">
    <property type="entry name" value="RESPONSE_REGULATORY"/>
    <property type="match status" value="1"/>
</dbReference>
<dbReference type="Gene3D" id="1.10.10.10">
    <property type="entry name" value="Winged helix-like DNA-binding domain superfamily/Winged helix DNA-binding domain"/>
    <property type="match status" value="1"/>
</dbReference>
<proteinExistence type="predicted"/>
<dbReference type="PANTHER" id="PTHR48111:SF47">
    <property type="entry name" value="TRANSCRIPTIONAL REGULATORY PROTEIN RSTA"/>
    <property type="match status" value="1"/>
</dbReference>
<organism evidence="6 7">
    <name type="scientific">Pseudoalteromonas aurantia 208</name>
    <dbReference type="NCBI Taxonomy" id="1314867"/>
    <lineage>
        <taxon>Bacteria</taxon>
        <taxon>Pseudomonadati</taxon>
        <taxon>Pseudomonadota</taxon>
        <taxon>Gammaproteobacteria</taxon>
        <taxon>Alteromonadales</taxon>
        <taxon>Pseudoalteromonadaceae</taxon>
        <taxon>Pseudoalteromonas</taxon>
    </lineage>
</organism>
<keyword evidence="7" id="KW-1185">Reference proteome</keyword>
<dbReference type="Pfam" id="PF00486">
    <property type="entry name" value="Trans_reg_C"/>
    <property type="match status" value="1"/>
</dbReference>
<dbReference type="CDD" id="cd00383">
    <property type="entry name" value="trans_reg_C"/>
    <property type="match status" value="1"/>
</dbReference>
<dbReference type="Gene3D" id="6.10.250.690">
    <property type="match status" value="1"/>
</dbReference>
<dbReference type="InterPro" id="IPR001789">
    <property type="entry name" value="Sig_transdc_resp-reg_receiver"/>
</dbReference>
<evidence type="ECO:0000259" key="5">
    <source>
        <dbReference type="PROSITE" id="PS51755"/>
    </source>
</evidence>
<dbReference type="RefSeq" id="WP_192509306.1">
    <property type="nucleotide sequence ID" value="NZ_AQGV01000015.1"/>
</dbReference>
<dbReference type="Pfam" id="PF00072">
    <property type="entry name" value="Response_reg"/>
    <property type="match status" value="1"/>
</dbReference>
<name>A0ABR9EK92_9GAMM</name>
<feature type="DNA-binding region" description="OmpR/PhoB-type" evidence="3">
    <location>
        <begin position="138"/>
        <end position="237"/>
    </location>
</feature>
<dbReference type="SUPFAM" id="SSF52172">
    <property type="entry name" value="CheY-like"/>
    <property type="match status" value="1"/>
</dbReference>
<dbReference type="PROSITE" id="PS51755">
    <property type="entry name" value="OMPR_PHOB"/>
    <property type="match status" value="1"/>
</dbReference>
<keyword evidence="1 3" id="KW-0238">DNA-binding</keyword>
<dbReference type="SUPFAM" id="SSF46894">
    <property type="entry name" value="C-terminal effector domain of the bipartite response regulators"/>
    <property type="match status" value="1"/>
</dbReference>
<feature type="domain" description="Response regulatory" evidence="4">
    <location>
        <begin position="6"/>
        <end position="119"/>
    </location>
</feature>
<feature type="modified residue" description="4-aspartylphosphate" evidence="2">
    <location>
        <position position="55"/>
    </location>
</feature>
<evidence type="ECO:0000256" key="2">
    <source>
        <dbReference type="PROSITE-ProRule" id="PRU00169"/>
    </source>
</evidence>
<dbReference type="InterPro" id="IPR001867">
    <property type="entry name" value="OmpR/PhoB-type_DNA-bd"/>
</dbReference>
<evidence type="ECO:0000259" key="4">
    <source>
        <dbReference type="PROSITE" id="PS50110"/>
    </source>
</evidence>
<gene>
    <name evidence="6" type="primary">rstA</name>
    <name evidence="6" type="ORF">PAUR_b0106</name>
</gene>
<accession>A0ABR9EK92</accession>
<feature type="domain" description="OmpR/PhoB-type" evidence="5">
    <location>
        <begin position="138"/>
        <end position="237"/>
    </location>
</feature>
<dbReference type="InterPro" id="IPR036388">
    <property type="entry name" value="WH-like_DNA-bd_sf"/>
</dbReference>
<evidence type="ECO:0000313" key="7">
    <source>
        <dbReference type="Proteomes" id="UP000615755"/>
    </source>
</evidence>
<dbReference type="SMART" id="SM00448">
    <property type="entry name" value="REC"/>
    <property type="match status" value="1"/>
</dbReference>
<dbReference type="InterPro" id="IPR011006">
    <property type="entry name" value="CheY-like_superfamily"/>
</dbReference>
<sequence>MPQPTRILLVEDDRKLASLLNSYFSGYGFDVEILTSGEHAVSHIVNQSPDLVILDLMLPHQDGLSICRAVREQYHGAILMLTASGDDMDQVAALEIGADDFVQKPIQPRVLLARIKNLLRRTNKQNVTNNIQESSETNTIKTFGALWLNQTLQRCTLADELITLTPSEFALLWHLVEHSEQVRSREHLLKSLRNIDYDGLDRSIDNKISQIRKKLKDDTSRPQGIITVRGKGYMFVPDFW</sequence>
<dbReference type="Gene3D" id="3.40.50.2300">
    <property type="match status" value="1"/>
</dbReference>
<keyword evidence="2" id="KW-0597">Phosphoprotein</keyword>
<reference evidence="6 7" key="1">
    <citation type="submission" date="2015-03" db="EMBL/GenBank/DDBJ databases">
        <title>Genome sequence of Pseudoalteromonas aurantia.</title>
        <authorList>
            <person name="Xie B.-B."/>
            <person name="Rong J.-C."/>
            <person name="Qin Q.-L."/>
            <person name="Zhang Y.-Z."/>
        </authorList>
    </citation>
    <scope>NUCLEOTIDE SEQUENCE [LARGE SCALE GENOMIC DNA]</scope>
    <source>
        <strain evidence="6 7">208</strain>
    </source>
</reference>
<dbReference type="PANTHER" id="PTHR48111">
    <property type="entry name" value="REGULATOR OF RPOS"/>
    <property type="match status" value="1"/>
</dbReference>